<dbReference type="InterPro" id="IPR001841">
    <property type="entry name" value="Znf_RING"/>
</dbReference>
<dbReference type="InterPro" id="IPR044066">
    <property type="entry name" value="TRIAD_supradom"/>
</dbReference>
<evidence type="ECO:0000256" key="1">
    <source>
        <dbReference type="ARBA" id="ARBA00001798"/>
    </source>
</evidence>
<evidence type="ECO:0000259" key="18">
    <source>
        <dbReference type="PROSITE" id="PS50011"/>
    </source>
</evidence>
<dbReference type="InterPro" id="IPR018957">
    <property type="entry name" value="Znf_C3HC4_RING-type"/>
</dbReference>
<dbReference type="InterPro" id="IPR000719">
    <property type="entry name" value="Prot_kinase_dom"/>
</dbReference>
<evidence type="ECO:0000256" key="9">
    <source>
        <dbReference type="ARBA" id="ARBA00022741"/>
    </source>
</evidence>
<feature type="compositionally biased region" description="Basic and acidic residues" evidence="17">
    <location>
        <begin position="456"/>
        <end position="474"/>
    </location>
</feature>
<keyword evidence="10 15" id="KW-0863">Zinc-finger</keyword>
<keyword evidence="5" id="KW-0723">Serine/threonine-protein kinase</keyword>
<dbReference type="Pfam" id="PF22191">
    <property type="entry name" value="IBR_1"/>
    <property type="match status" value="1"/>
</dbReference>
<evidence type="ECO:0000256" key="6">
    <source>
        <dbReference type="ARBA" id="ARBA00022679"/>
    </source>
</evidence>
<evidence type="ECO:0000256" key="4">
    <source>
        <dbReference type="ARBA" id="ARBA00022490"/>
    </source>
</evidence>
<dbReference type="PROSITE" id="PS00108">
    <property type="entry name" value="PROTEIN_KINASE_ST"/>
    <property type="match status" value="1"/>
</dbReference>
<feature type="compositionally biased region" description="Polar residues" evidence="17">
    <location>
        <begin position="11"/>
        <end position="25"/>
    </location>
</feature>
<proteinExistence type="predicted"/>
<keyword evidence="9 16" id="KW-0547">Nucleotide-binding</keyword>
<dbReference type="EMBL" id="MCFI01000015">
    <property type="protein sequence ID" value="ORY79475.1"/>
    <property type="molecule type" value="Genomic_DNA"/>
</dbReference>
<dbReference type="Gene3D" id="3.30.40.10">
    <property type="entry name" value="Zinc/RING finger domain, C3HC4 (zinc finger)"/>
    <property type="match status" value="1"/>
</dbReference>
<protein>
    <recommendedName>
        <fullName evidence="3">RBR-type E3 ubiquitin transferase</fullName>
        <ecNumber evidence="3">2.3.2.31</ecNumber>
    </recommendedName>
</protein>
<evidence type="ECO:0000259" key="21">
    <source>
        <dbReference type="PROSITE" id="PS51984"/>
    </source>
</evidence>
<evidence type="ECO:0000256" key="8">
    <source>
        <dbReference type="ARBA" id="ARBA00022737"/>
    </source>
</evidence>
<dbReference type="OrthoDB" id="10009520at2759"/>
<evidence type="ECO:0000256" key="3">
    <source>
        <dbReference type="ARBA" id="ARBA00012251"/>
    </source>
</evidence>
<keyword evidence="23" id="KW-1185">Reference proteome</keyword>
<dbReference type="FunFam" id="3.30.40.10:FF:000019">
    <property type="entry name" value="RBR-type E3 ubiquitin transferase"/>
    <property type="match status" value="1"/>
</dbReference>
<feature type="compositionally biased region" description="Basic and acidic residues" evidence="17">
    <location>
        <begin position="529"/>
        <end position="539"/>
    </location>
</feature>
<evidence type="ECO:0000256" key="5">
    <source>
        <dbReference type="ARBA" id="ARBA00022527"/>
    </source>
</evidence>
<dbReference type="CDD" id="cd16625">
    <property type="entry name" value="RING-HC_RBR_HEL2-like"/>
    <property type="match status" value="1"/>
</dbReference>
<keyword evidence="8" id="KW-0677">Repeat</keyword>
<dbReference type="InterPro" id="IPR045840">
    <property type="entry name" value="Ariadne"/>
</dbReference>
<feature type="region of interest" description="Disordered" evidence="17">
    <location>
        <begin position="1"/>
        <end position="42"/>
    </location>
</feature>
<dbReference type="Pfam" id="PF01485">
    <property type="entry name" value="IBR"/>
    <property type="match status" value="1"/>
</dbReference>
<dbReference type="GO" id="GO:0005524">
    <property type="term" value="F:ATP binding"/>
    <property type="evidence" value="ECO:0007669"/>
    <property type="project" value="UniProtKB-UniRule"/>
</dbReference>
<feature type="binding site" evidence="16">
    <location>
        <position position="82"/>
    </location>
    <ligand>
        <name>ATP</name>
        <dbReference type="ChEBI" id="CHEBI:30616"/>
    </ligand>
</feature>
<dbReference type="PANTHER" id="PTHR24345:SF91">
    <property type="entry name" value="SERINE_THREONINE-PROTEIN KINASE PLK4"/>
    <property type="match status" value="1"/>
</dbReference>
<keyword evidence="14 16" id="KW-0067">ATP-binding</keyword>
<dbReference type="SUPFAM" id="SSF57850">
    <property type="entry name" value="RING/U-box"/>
    <property type="match status" value="2"/>
</dbReference>
<dbReference type="PANTHER" id="PTHR24345">
    <property type="entry name" value="SERINE/THREONINE-PROTEIN KINASE PLK"/>
    <property type="match status" value="1"/>
</dbReference>
<dbReference type="Gene3D" id="1.20.120.1750">
    <property type="match status" value="1"/>
</dbReference>
<organism evidence="22 23">
    <name type="scientific">Protomyces lactucae-debilis</name>
    <dbReference type="NCBI Taxonomy" id="2754530"/>
    <lineage>
        <taxon>Eukaryota</taxon>
        <taxon>Fungi</taxon>
        <taxon>Dikarya</taxon>
        <taxon>Ascomycota</taxon>
        <taxon>Taphrinomycotina</taxon>
        <taxon>Taphrinomycetes</taxon>
        <taxon>Taphrinales</taxon>
        <taxon>Protomycetaceae</taxon>
        <taxon>Protomyces</taxon>
    </lineage>
</organism>
<evidence type="ECO:0000259" key="19">
    <source>
        <dbReference type="PROSITE" id="PS50089"/>
    </source>
</evidence>
<evidence type="ECO:0000256" key="10">
    <source>
        <dbReference type="ARBA" id="ARBA00022771"/>
    </source>
</evidence>
<dbReference type="GO" id="GO:0061630">
    <property type="term" value="F:ubiquitin protein ligase activity"/>
    <property type="evidence" value="ECO:0007669"/>
    <property type="project" value="UniProtKB-EC"/>
</dbReference>
<comment type="caution">
    <text evidence="22">The sequence shown here is derived from an EMBL/GenBank/DDBJ whole genome shotgun (WGS) entry which is preliminary data.</text>
</comment>
<reference evidence="22 23" key="1">
    <citation type="submission" date="2016-07" db="EMBL/GenBank/DDBJ databases">
        <title>Pervasive Adenine N6-methylation of Active Genes in Fungi.</title>
        <authorList>
            <consortium name="DOE Joint Genome Institute"/>
            <person name="Mondo S.J."/>
            <person name="Dannebaum R.O."/>
            <person name="Kuo R.C."/>
            <person name="Labutti K."/>
            <person name="Haridas S."/>
            <person name="Kuo A."/>
            <person name="Salamov A."/>
            <person name="Ahrendt S.R."/>
            <person name="Lipzen A."/>
            <person name="Sullivan W."/>
            <person name="Andreopoulos W.B."/>
            <person name="Clum A."/>
            <person name="Lindquist E."/>
            <person name="Daum C."/>
            <person name="Ramamoorthy G.K."/>
            <person name="Gryganskyi A."/>
            <person name="Culley D."/>
            <person name="Magnuson J.K."/>
            <person name="James T.Y."/>
            <person name="O'Malley M.A."/>
            <person name="Stajich J.E."/>
            <person name="Spatafora J.W."/>
            <person name="Visel A."/>
            <person name="Grigoriev I.V."/>
        </authorList>
    </citation>
    <scope>NUCLEOTIDE SEQUENCE [LARGE SCALE GENOMIC DNA]</scope>
    <source>
        <strain evidence="22 23">12-1054</strain>
    </source>
</reference>
<feature type="region of interest" description="Disordered" evidence="17">
    <location>
        <begin position="577"/>
        <end position="596"/>
    </location>
</feature>
<dbReference type="InterPro" id="IPR017907">
    <property type="entry name" value="Znf_RING_CS"/>
</dbReference>
<dbReference type="InterPro" id="IPR017441">
    <property type="entry name" value="Protein_kinase_ATP_BS"/>
</dbReference>
<accession>A0A1Y2F9A1</accession>
<dbReference type="InterPro" id="IPR033699">
    <property type="entry name" value="POLO_box_Plk4_1"/>
</dbReference>
<dbReference type="PROSITE" id="PS50089">
    <property type="entry name" value="ZF_RING_2"/>
    <property type="match status" value="1"/>
</dbReference>
<feature type="domain" description="Protein kinase" evidence="18">
    <location>
        <begin position="46"/>
        <end position="306"/>
    </location>
</feature>
<dbReference type="PROSITE" id="PS00107">
    <property type="entry name" value="PROTEIN_KINASE_ATP"/>
    <property type="match status" value="1"/>
</dbReference>
<dbReference type="Proteomes" id="UP000193685">
    <property type="component" value="Unassembled WGS sequence"/>
</dbReference>
<evidence type="ECO:0000256" key="17">
    <source>
        <dbReference type="SAM" id="MobiDB-lite"/>
    </source>
</evidence>
<dbReference type="InterPro" id="IPR011009">
    <property type="entry name" value="Kinase-like_dom_sf"/>
</dbReference>
<dbReference type="GeneID" id="63788023"/>
<feature type="domain" description="Cryptic POLO box 1 (CPB1)" evidence="21">
    <location>
        <begin position="600"/>
        <end position="690"/>
    </location>
</feature>
<dbReference type="CDD" id="cd20356">
    <property type="entry name" value="Rcat_RBR_HHARI-like"/>
    <property type="match status" value="1"/>
</dbReference>
<sequence>MLDARRWHQAYTPSSPQRNTRTTPSAHRYGEHNNNASTAGDRIDDYRIDKKLGQGATGQVFKAHGLRGPLKNKVIAIKIIKKTLLSSAKRKQRVADEIAVHRELPPHPAIVRFEHSFEDLEHIYICTEYCSGSTVFAYLQENYPTGLSEAQAGPLFLSLVQAVSFMHLNEIMHRDLKLSNVLLTDTLQVKIADFGLATKLRDATADQDMTMCGTPNYISPEIVNRAPYGIASDVWSLGCILVALLTGKPPFQGDQISETLQLVAKGAYRPLPRGVSRDVKSLVDAILQIDPERRLTTAEMMAHPFLAAAAQRDMGISPLSPSFALESYTSRGANILPVNLGVPYHTPGRKSQLVDVLNRERPKLSDLLGKIQRQGYSHLVNQQRAPSLELREEANWPLAAPRQGDSHPSMQDDRFAHERETTYEDPHGFTKHQQMVPQPDLQPPRRPLSSHRRAHSAADAEMEPRERYWPREQEAMTQDAYRRVGRRTRFGHAEEDQEDRRRVVRKSRSFSGLQPLHDAYKTGEGWVSDQRRTSTERPSKLNRFSASPVKQSALPLRTRFGLQPLQNVVEEIIKEDEARESAEEKKYAKRSNENTEDPSLALITKYRFQTTGLKPASQSSKHGNLAILEDGSVTVELAKGGQQYSISSDGTRITLTTDGKLQTFNLADLPARHLLAYRFASKFVNLVRSKTIRIAINAADARSRLYENDSFEVVLVAEGRKVAFDPATQVVKVADREAVLFKGPVDAVDVGVRESVRTAMMWYNRCYEALGAECVTPHALSSMSLPTRAQSRVEKKFVEGTGWCERYKENGGWVFYLLEGTIVRLDTTTKMCYLEDTQTGQTEEHVLEAGLPRHLRFCIVTHLIVVMVASHTHQATAAHPYTFPVLPVRSLTAVMSDLGDSEMSDLSDEGSFNDFEMDSELESDDGFGMEVVDEKSKRKDYEVEYKSLSTEALHTAQRAQAAQVTSLTEQSEEHALILLRHFKWKQEQLLDRFMDDSEAVLKAAGVPSATSAPQIEKLKEFECPICCDDGELVTYSLECGHRFCLDCYTRYLEEKIVEEGEVRRLVCPGEKCKLVLLESSIRLLTESDVFSRYQRLLDRVYVDDHENIRWCPAPECECAIECNVPSRQLALRIPSVECAEGHLFCFGCGLDEHQPCICPIVKIWLKKCEDDSETSNWISANTKECPKCTTTTEKNGGCNHMTCRKCKYEYCWVCMGTWADHGSSWYNCGRFQEKDGAAARDTQAKSRASLERYLHYYNRFANHEQSAKLDRELYVRTERKMSQLQKTSDMSWIEVQFLKTAVDTLTVCRRTLKWTYAFAFYLKRTNATELFEDNQKDLELAVEQLSELCERPIIQEEVAKLRHQVLDKTVYVGARREVFLTDTARGLAEGRWAFTVDVKPPGGR</sequence>
<dbReference type="Gene3D" id="3.30.1120.120">
    <property type="match status" value="1"/>
</dbReference>
<keyword evidence="13" id="KW-0862">Zinc</keyword>
<evidence type="ECO:0000313" key="22">
    <source>
        <dbReference type="EMBL" id="ORY79475.1"/>
    </source>
</evidence>
<evidence type="ECO:0000256" key="15">
    <source>
        <dbReference type="PROSITE-ProRule" id="PRU00175"/>
    </source>
</evidence>
<dbReference type="PROSITE" id="PS51984">
    <property type="entry name" value="CPB1"/>
    <property type="match status" value="1"/>
</dbReference>
<dbReference type="InterPro" id="IPR013083">
    <property type="entry name" value="Znf_RING/FYVE/PHD"/>
</dbReference>
<dbReference type="FunFam" id="1.10.510.10:FF:000571">
    <property type="entry name" value="Maternal embryonic leucine zipper kinase"/>
    <property type="match status" value="1"/>
</dbReference>
<dbReference type="SMART" id="SM00184">
    <property type="entry name" value="RING"/>
    <property type="match status" value="2"/>
</dbReference>
<evidence type="ECO:0000256" key="11">
    <source>
        <dbReference type="ARBA" id="ARBA00022777"/>
    </source>
</evidence>
<dbReference type="InterPro" id="IPR046437">
    <property type="entry name" value="Ser_Thr-PK_POLO_box_1_sf"/>
</dbReference>
<dbReference type="STRING" id="56484.A0A1Y2F9A1"/>
<feature type="domain" description="RING-type" evidence="20">
    <location>
        <begin position="1019"/>
        <end position="1232"/>
    </location>
</feature>
<dbReference type="GO" id="GO:0008270">
    <property type="term" value="F:zinc ion binding"/>
    <property type="evidence" value="ECO:0007669"/>
    <property type="project" value="UniProtKB-KW"/>
</dbReference>
<dbReference type="Gene3D" id="1.10.510.10">
    <property type="entry name" value="Transferase(Phosphotransferase) domain 1"/>
    <property type="match status" value="1"/>
</dbReference>
<keyword evidence="6" id="KW-0808">Transferase</keyword>
<evidence type="ECO:0000256" key="16">
    <source>
        <dbReference type="PROSITE-ProRule" id="PRU10141"/>
    </source>
</evidence>
<dbReference type="SMART" id="SM00647">
    <property type="entry name" value="IBR"/>
    <property type="match status" value="2"/>
</dbReference>
<dbReference type="GO" id="GO:0005634">
    <property type="term" value="C:nucleus"/>
    <property type="evidence" value="ECO:0007669"/>
    <property type="project" value="TreeGrafter"/>
</dbReference>
<dbReference type="Pfam" id="PF21235">
    <property type="entry name" value="UBA_ARI1"/>
    <property type="match status" value="1"/>
</dbReference>
<dbReference type="Pfam" id="PF19422">
    <property type="entry name" value="Ariadne"/>
    <property type="match status" value="1"/>
</dbReference>
<evidence type="ECO:0000313" key="23">
    <source>
        <dbReference type="Proteomes" id="UP000193685"/>
    </source>
</evidence>
<dbReference type="GO" id="GO:0005737">
    <property type="term" value="C:cytoplasm"/>
    <property type="evidence" value="ECO:0007669"/>
    <property type="project" value="UniProtKB-SubCell"/>
</dbReference>
<comment type="subcellular location">
    <subcellularLocation>
        <location evidence="2">Cytoplasm</location>
    </subcellularLocation>
</comment>
<evidence type="ECO:0000256" key="12">
    <source>
        <dbReference type="ARBA" id="ARBA00022786"/>
    </source>
</evidence>
<dbReference type="SUPFAM" id="SSF56112">
    <property type="entry name" value="Protein kinase-like (PK-like)"/>
    <property type="match status" value="1"/>
</dbReference>
<dbReference type="EC" id="2.3.2.31" evidence="3"/>
<comment type="catalytic activity">
    <reaction evidence="1">
        <text>[E2 ubiquitin-conjugating enzyme]-S-ubiquitinyl-L-cysteine + [acceptor protein]-L-lysine = [E2 ubiquitin-conjugating enzyme]-L-cysteine + [acceptor protein]-N(6)-ubiquitinyl-L-lysine.</text>
        <dbReference type="EC" id="2.3.2.31"/>
    </reaction>
</comment>
<dbReference type="InterPro" id="IPR048962">
    <property type="entry name" value="ARIH1-like_UBL"/>
</dbReference>
<dbReference type="RefSeq" id="XP_040723846.1">
    <property type="nucleotide sequence ID" value="XM_040871424.1"/>
</dbReference>
<keyword evidence="11" id="KW-0418">Kinase</keyword>
<keyword evidence="12" id="KW-0833">Ubl conjugation pathway</keyword>
<dbReference type="Pfam" id="PF00069">
    <property type="entry name" value="Pkinase"/>
    <property type="match status" value="1"/>
</dbReference>
<dbReference type="InterPro" id="IPR002867">
    <property type="entry name" value="IBR_dom"/>
</dbReference>
<feature type="domain" description="RING-type" evidence="19">
    <location>
        <begin position="1023"/>
        <end position="1071"/>
    </location>
</feature>
<dbReference type="CDD" id="cd20346">
    <property type="entry name" value="BRcat_RBR_ANKIB1"/>
    <property type="match status" value="1"/>
</dbReference>
<evidence type="ECO:0000256" key="7">
    <source>
        <dbReference type="ARBA" id="ARBA00022723"/>
    </source>
</evidence>
<feature type="region of interest" description="Disordered" evidence="17">
    <location>
        <begin position="429"/>
        <end position="547"/>
    </location>
</feature>
<gene>
    <name evidence="22" type="ORF">BCR37DRAFT_394195</name>
</gene>
<dbReference type="FunFam" id="3.30.200.20:FF:000042">
    <property type="entry name" value="Aurora kinase A"/>
    <property type="match status" value="1"/>
</dbReference>
<dbReference type="FunFam" id="1.20.120.1750:FF:000007">
    <property type="entry name" value="RBR-type E3 ubiquitin transferase"/>
    <property type="match status" value="1"/>
</dbReference>
<dbReference type="PROSITE" id="PS51873">
    <property type="entry name" value="TRIAD"/>
    <property type="match status" value="1"/>
</dbReference>
<evidence type="ECO:0000256" key="13">
    <source>
        <dbReference type="ARBA" id="ARBA00022833"/>
    </source>
</evidence>
<dbReference type="PROSITE" id="PS50011">
    <property type="entry name" value="PROTEIN_KINASE_DOM"/>
    <property type="match status" value="1"/>
</dbReference>
<keyword evidence="7" id="KW-0479">Metal-binding</keyword>
<name>A0A1Y2F9A1_PROLT</name>
<feature type="compositionally biased region" description="Basic and acidic residues" evidence="17">
    <location>
        <begin position="491"/>
        <end position="501"/>
    </location>
</feature>
<dbReference type="GO" id="GO:0004674">
    <property type="term" value="F:protein serine/threonine kinase activity"/>
    <property type="evidence" value="ECO:0007669"/>
    <property type="project" value="UniProtKB-KW"/>
</dbReference>
<evidence type="ECO:0000256" key="14">
    <source>
        <dbReference type="ARBA" id="ARBA00022840"/>
    </source>
</evidence>
<dbReference type="InterPro" id="IPR008271">
    <property type="entry name" value="Ser/Thr_kinase_AS"/>
</dbReference>
<feature type="compositionally biased region" description="Basic and acidic residues" evidence="17">
    <location>
        <begin position="577"/>
        <end position="593"/>
    </location>
</feature>
<dbReference type="PROSITE" id="PS00518">
    <property type="entry name" value="ZF_RING_1"/>
    <property type="match status" value="1"/>
</dbReference>
<keyword evidence="4" id="KW-0963">Cytoplasm</keyword>
<evidence type="ECO:0000256" key="2">
    <source>
        <dbReference type="ARBA" id="ARBA00004496"/>
    </source>
</evidence>
<dbReference type="SMART" id="SM00220">
    <property type="entry name" value="S_TKc"/>
    <property type="match status" value="1"/>
</dbReference>
<dbReference type="Pfam" id="PF00097">
    <property type="entry name" value="zf-C3HC4"/>
    <property type="match status" value="1"/>
</dbReference>
<evidence type="ECO:0000259" key="20">
    <source>
        <dbReference type="PROSITE" id="PS51873"/>
    </source>
</evidence>